<dbReference type="InterPro" id="IPR011044">
    <property type="entry name" value="Quino_amine_DH_bsu"/>
</dbReference>
<dbReference type="Pfam" id="PF07705">
    <property type="entry name" value="CARDB"/>
    <property type="match status" value="2"/>
</dbReference>
<sequence length="398" mass="43691">MNLNLSTEEAKVGEAVTSRVKVSNVGREKGTYAVTLKIDGSPYKEKKVTLEPDESTTVPFEFEKQETGTFTISVGEISRRLEIRQPEPGKVLVKDMSVSPKEVKTGEPITVSVQIKNPGETEASRTLKLEVNGEQEKAREVSLKPGSSSSIEFDVRKETEGSYLIKVGSATSSFEVVKPEKEIKVVASFSAPGMGLAWDGTYLWSADKDKEKIYKLDPSTGEVVFSFSVHGMRDPRGLAWDGTHLWNTTSEIAYQYDPSTGEVISSFDSKLPVIPKGLAWDGSYLCVVANEAGSIRKVDPQTEKVVSSLELSRSDAGSIAPSSWVAGYRGPTGLAWDGSHFWIANDNTDKIYKLDPSSGEVISSFDWPARLGRPYGLAWDGSYLWCVGYEIYKIDVKP</sequence>
<gene>
    <name evidence="2" type="ORF">AKJ66_01885</name>
</gene>
<dbReference type="EMBL" id="LHXP01000016">
    <property type="protein sequence ID" value="KXA93527.1"/>
    <property type="molecule type" value="Genomic_DNA"/>
</dbReference>
<evidence type="ECO:0000259" key="1">
    <source>
        <dbReference type="Pfam" id="PF07705"/>
    </source>
</evidence>
<reference evidence="2 3" key="1">
    <citation type="journal article" date="2016" name="Sci. Rep.">
        <title>Metabolic traits of an uncultured archaeal lineage -MSBL1- from brine pools of the Red Sea.</title>
        <authorList>
            <person name="Mwirichia R."/>
            <person name="Alam I."/>
            <person name="Rashid M."/>
            <person name="Vinu M."/>
            <person name="Ba-Alawi W."/>
            <person name="Anthony Kamau A."/>
            <person name="Kamanda Ngugi D."/>
            <person name="Goker M."/>
            <person name="Klenk H.P."/>
            <person name="Bajic V."/>
            <person name="Stingl U."/>
        </authorList>
    </citation>
    <scope>NUCLEOTIDE SEQUENCE [LARGE SCALE GENOMIC DNA]</scope>
    <source>
        <strain evidence="2">SCGC-AAA259E22</strain>
    </source>
</reference>
<protein>
    <recommendedName>
        <fullName evidence="1">CARDB domain-containing protein</fullName>
    </recommendedName>
</protein>
<organism evidence="2 3">
    <name type="scientific">candidate division MSBL1 archaeon SCGC-AAA259E22</name>
    <dbReference type="NCBI Taxonomy" id="1698265"/>
    <lineage>
        <taxon>Archaea</taxon>
        <taxon>Methanobacteriati</taxon>
        <taxon>Methanobacteriota</taxon>
        <taxon>candidate division MSBL1</taxon>
    </lineage>
</organism>
<comment type="caution">
    <text evidence="2">The sequence shown here is derived from an EMBL/GenBank/DDBJ whole genome shotgun (WGS) entry which is preliminary data.</text>
</comment>
<feature type="domain" description="CARDB" evidence="1">
    <location>
        <begin position="5"/>
        <end position="74"/>
    </location>
</feature>
<evidence type="ECO:0000313" key="3">
    <source>
        <dbReference type="Proteomes" id="UP000070657"/>
    </source>
</evidence>
<feature type="domain" description="CARDB" evidence="1">
    <location>
        <begin position="95"/>
        <end position="167"/>
    </location>
</feature>
<dbReference type="AlphaFoldDB" id="A0A133UH57"/>
<name>A0A133UH57_9EURY</name>
<dbReference type="Gene3D" id="2.130.10.10">
    <property type="entry name" value="YVTN repeat-like/Quinoprotein amine dehydrogenase"/>
    <property type="match status" value="1"/>
</dbReference>
<dbReference type="InterPro" id="IPR013783">
    <property type="entry name" value="Ig-like_fold"/>
</dbReference>
<evidence type="ECO:0000313" key="2">
    <source>
        <dbReference type="EMBL" id="KXA93527.1"/>
    </source>
</evidence>
<keyword evidence="3" id="KW-1185">Reference proteome</keyword>
<dbReference type="Gene3D" id="2.60.40.10">
    <property type="entry name" value="Immunoglobulins"/>
    <property type="match status" value="2"/>
</dbReference>
<proteinExistence type="predicted"/>
<dbReference type="Proteomes" id="UP000070657">
    <property type="component" value="Unassembled WGS sequence"/>
</dbReference>
<accession>A0A133UH57</accession>
<dbReference type="SUPFAM" id="SSF50969">
    <property type="entry name" value="YVTN repeat-like/Quinoprotein amine dehydrogenase"/>
    <property type="match status" value="1"/>
</dbReference>
<dbReference type="InterPro" id="IPR015943">
    <property type="entry name" value="WD40/YVTN_repeat-like_dom_sf"/>
</dbReference>
<dbReference type="InterPro" id="IPR011635">
    <property type="entry name" value="CARDB"/>
</dbReference>